<protein>
    <recommendedName>
        <fullName evidence="1">Sugar 3,4-ketoisomerase QdtA cupin domain-containing protein</fullName>
    </recommendedName>
</protein>
<dbReference type="KEGG" id="nlc:EBAPG3_001950"/>
<dbReference type="OrthoDB" id="272049at2"/>
<dbReference type="InterPro" id="IPR011051">
    <property type="entry name" value="RmlC_Cupin_sf"/>
</dbReference>
<proteinExistence type="predicted"/>
<feature type="domain" description="Sugar 3,4-ketoisomerase QdtA cupin" evidence="1">
    <location>
        <begin position="14"/>
        <end position="121"/>
    </location>
</feature>
<gene>
    <name evidence="2" type="ORF">EBAPG3_001950</name>
</gene>
<keyword evidence="3" id="KW-1185">Reference proteome</keyword>
<organism evidence="2 3">
    <name type="scientific">Nitrosospira lacus</name>
    <dbReference type="NCBI Taxonomy" id="1288494"/>
    <lineage>
        <taxon>Bacteria</taxon>
        <taxon>Pseudomonadati</taxon>
        <taxon>Pseudomonadota</taxon>
        <taxon>Betaproteobacteria</taxon>
        <taxon>Nitrosomonadales</taxon>
        <taxon>Nitrosomonadaceae</taxon>
        <taxon>Nitrosospira</taxon>
    </lineage>
</organism>
<dbReference type="InterPro" id="IPR014710">
    <property type="entry name" value="RmlC-like_jellyroll"/>
</dbReference>
<accession>A0A1W6SLG8</accession>
<name>A0A1W6SLG8_9PROT</name>
<dbReference type="InterPro" id="IPR008894">
    <property type="entry name" value="QdtA_cupin_dom"/>
</dbReference>
<dbReference type="CDD" id="cd20292">
    <property type="entry name" value="cupin_QdtA-like"/>
    <property type="match status" value="1"/>
</dbReference>
<evidence type="ECO:0000313" key="2">
    <source>
        <dbReference type="EMBL" id="ARO86640.1"/>
    </source>
</evidence>
<dbReference type="eggNOG" id="COG1898">
    <property type="taxonomic scope" value="Bacteria"/>
</dbReference>
<dbReference type="Pfam" id="PF05523">
    <property type="entry name" value="FdtA"/>
    <property type="match status" value="1"/>
</dbReference>
<evidence type="ECO:0000259" key="1">
    <source>
        <dbReference type="Pfam" id="PF05523"/>
    </source>
</evidence>
<dbReference type="EMBL" id="CP021106">
    <property type="protein sequence ID" value="ARO86640.1"/>
    <property type="molecule type" value="Genomic_DNA"/>
</dbReference>
<evidence type="ECO:0000313" key="3">
    <source>
        <dbReference type="Proteomes" id="UP000012179"/>
    </source>
</evidence>
<sequence>MQVIEGVELLTHVVHVDERGSLVALEEQDGLPFAPRRIFYITVSDPSSERAGHAGTSEELITIMTGSVTVELDNGIRQASLRLVGNQKALWIRPGVWLRLKEFSPGTILLVVSSLTYAESRHFNRPQPLFQEG</sequence>
<dbReference type="AlphaFoldDB" id="A0A1W6SLG8"/>
<reference evidence="2 3" key="1">
    <citation type="journal article" date="2015" name="Int. J. Syst. Evol. Microbiol.">
        <title>Nitrosospira lacus sp. nov., a psychrotolerant, ammonia-oxidizing bacterium from sandy lake sediment.</title>
        <authorList>
            <person name="Urakawa H."/>
            <person name="Garcia J.C."/>
            <person name="Nielsen J.L."/>
            <person name="Le V.Q."/>
            <person name="Kozlowski J.A."/>
            <person name="Stein L.Y."/>
            <person name="Lim C.K."/>
            <person name="Pommerening-Roser A."/>
            <person name="Martens-Habbena W."/>
            <person name="Stahl D.A."/>
            <person name="Klotz M.G."/>
        </authorList>
    </citation>
    <scope>NUCLEOTIDE SEQUENCE [LARGE SCALE GENOMIC DNA]</scope>
    <source>
        <strain evidence="2 3">APG3</strain>
    </source>
</reference>
<dbReference type="Proteomes" id="UP000012179">
    <property type="component" value="Chromosome"/>
</dbReference>
<dbReference type="RefSeq" id="WP_004175356.1">
    <property type="nucleotide sequence ID" value="NZ_CP021106.3"/>
</dbReference>
<dbReference type="SUPFAM" id="SSF51182">
    <property type="entry name" value="RmlC-like cupins"/>
    <property type="match status" value="1"/>
</dbReference>
<dbReference type="Gene3D" id="2.60.120.10">
    <property type="entry name" value="Jelly Rolls"/>
    <property type="match status" value="1"/>
</dbReference>